<sequence length="724" mass="81377">MICLLVALVIPREWSLNRGTSLYVSKHSLTLMTDISAQQQAQSATKRGFVKQVISGDAVVLQGPAQNGPPKEVTVYLANINSPRLARRPVDDSDGSPDEPYAWEAREFLRKKIVGQTVVFVRDFLSTSNREHGRIYLRNWNFRSQAWKQIDENTQKLLDLQEQRKLPRRVVGPKTTYRDILVAHYKQAQIDAVVEQVRDGSTLRLFLLPSFEYVTVMLSGVKSPSVRSGPEGKAEEFGEEAKFFVESRYAKDRRIRMWKNYSGAPIYDRKSYSAKVVEIGLGDSINVVKDNEEEVTKKYFSSLRPPRRDNAGGEGGATARQFRPLYDIPFSSLILDISRTNFSYCSVRDKRIPAKTFVGKRVTVVVDYVQPKSDQFPEKTCCSVSANSQDIGELLVSKGLAKVVRHRQDDDGRSSRYDALLAAEAVAEKEKKGMWADKSENSGLIRVQELQGDAQRSKQFLPYLQRSSRPEGIVEFVSSGSRMRVYVPKETCLITFLLAGISCPRGARIGPGGKLIGESDPGADEALAFTKSKCLQHEVQIEFTSQLNVLLLQSTGYVENDGESEKLKQVADMGDRKINCKKVVVTEVYPDLHFAAQLFEEGPAIEKLMGNLQNELSPGTTNATLLKRGQLVAARYKIGNLWHRVKVESIRGNDAEIYYVDFGNREQVKTSELAVLPMQFHSQPAGAKEFQLAWSLPLKMNTMQETPEKLLRLSAFHTSSIFKH</sequence>
<reference evidence="4" key="1">
    <citation type="submission" date="2022-11" db="UniProtKB">
        <authorList>
            <consortium name="WormBaseParasite"/>
        </authorList>
    </citation>
    <scope>IDENTIFICATION</scope>
</reference>
<dbReference type="GO" id="GO:0005829">
    <property type="term" value="C:cytosol"/>
    <property type="evidence" value="ECO:0007669"/>
    <property type="project" value="TreeGrafter"/>
</dbReference>
<dbReference type="Pfam" id="PF00567">
    <property type="entry name" value="TUDOR"/>
    <property type="match status" value="1"/>
</dbReference>
<feature type="domain" description="TNase-like" evidence="2">
    <location>
        <begin position="44"/>
        <end position="142"/>
    </location>
</feature>
<feature type="domain" description="Tudor" evidence="1">
    <location>
        <begin position="625"/>
        <end position="683"/>
    </location>
</feature>
<evidence type="ECO:0000313" key="3">
    <source>
        <dbReference type="Proteomes" id="UP000887574"/>
    </source>
</evidence>
<proteinExistence type="predicted"/>
<dbReference type="InterPro" id="IPR035437">
    <property type="entry name" value="SNase_OB-fold_sf"/>
</dbReference>
<dbReference type="PROSITE" id="PS50304">
    <property type="entry name" value="TUDOR"/>
    <property type="match status" value="1"/>
</dbReference>
<dbReference type="WBParaSite" id="jg12162">
    <property type="protein sequence ID" value="jg12162"/>
    <property type="gene ID" value="jg12162"/>
</dbReference>
<dbReference type="GO" id="GO:0003723">
    <property type="term" value="F:RNA binding"/>
    <property type="evidence" value="ECO:0007669"/>
    <property type="project" value="TreeGrafter"/>
</dbReference>
<dbReference type="SUPFAM" id="SSF50199">
    <property type="entry name" value="Staphylococcal nuclease"/>
    <property type="match status" value="4"/>
</dbReference>
<dbReference type="InterPro" id="IPR002999">
    <property type="entry name" value="Tudor"/>
</dbReference>
<dbReference type="InterPro" id="IPR016071">
    <property type="entry name" value="Staphylococal_nuclease_OB-fold"/>
</dbReference>
<keyword evidence="3" id="KW-1185">Reference proteome</keyword>
<dbReference type="PANTHER" id="PTHR12302:SF2">
    <property type="entry name" value="STAPHYLOCOCCAL NUCLEASE DOMAIN-CONTAINING PROTEIN 1"/>
    <property type="match status" value="1"/>
</dbReference>
<dbReference type="PROSITE" id="PS50830">
    <property type="entry name" value="TNASE_3"/>
    <property type="match status" value="2"/>
</dbReference>
<evidence type="ECO:0000259" key="2">
    <source>
        <dbReference type="PROSITE" id="PS50830"/>
    </source>
</evidence>
<dbReference type="GO" id="GO:0004518">
    <property type="term" value="F:nuclease activity"/>
    <property type="evidence" value="ECO:0007669"/>
    <property type="project" value="TreeGrafter"/>
</dbReference>
<dbReference type="SMART" id="SM00318">
    <property type="entry name" value="SNc"/>
    <property type="match status" value="3"/>
</dbReference>
<dbReference type="Gene3D" id="2.30.30.140">
    <property type="match status" value="1"/>
</dbReference>
<dbReference type="Pfam" id="PF00565">
    <property type="entry name" value="SNase"/>
    <property type="match status" value="1"/>
</dbReference>
<accession>A0A915CT61</accession>
<dbReference type="SMART" id="SM00333">
    <property type="entry name" value="TUDOR"/>
    <property type="match status" value="1"/>
</dbReference>
<dbReference type="GO" id="GO:0005634">
    <property type="term" value="C:nucleus"/>
    <property type="evidence" value="ECO:0007669"/>
    <property type="project" value="TreeGrafter"/>
</dbReference>
<feature type="domain" description="TNase-like" evidence="2">
    <location>
        <begin position="188"/>
        <end position="437"/>
    </location>
</feature>
<dbReference type="FunFam" id="2.30.30.140:FF:000018">
    <property type="entry name" value="Serine/threonine-protein kinase 31"/>
    <property type="match status" value="1"/>
</dbReference>
<dbReference type="AlphaFoldDB" id="A0A915CT61"/>
<dbReference type="PANTHER" id="PTHR12302">
    <property type="entry name" value="EBNA2 BINDING PROTEIN P100"/>
    <property type="match status" value="1"/>
</dbReference>
<protein>
    <submittedName>
        <fullName evidence="4">Staphylococcal nuclease domain-containing protein 1</fullName>
    </submittedName>
</protein>
<dbReference type="Gene3D" id="2.40.50.90">
    <property type="match status" value="4"/>
</dbReference>
<dbReference type="Proteomes" id="UP000887574">
    <property type="component" value="Unplaced"/>
</dbReference>
<evidence type="ECO:0000313" key="4">
    <source>
        <dbReference type="WBParaSite" id="jg12162"/>
    </source>
</evidence>
<dbReference type="GO" id="GO:0006402">
    <property type="term" value="P:mRNA catabolic process"/>
    <property type="evidence" value="ECO:0007669"/>
    <property type="project" value="TreeGrafter"/>
</dbReference>
<name>A0A915CT61_9BILA</name>
<dbReference type="SUPFAM" id="SSF63748">
    <property type="entry name" value="Tudor/PWWP/MBT"/>
    <property type="match status" value="1"/>
</dbReference>
<organism evidence="3 4">
    <name type="scientific">Ditylenchus dipsaci</name>
    <dbReference type="NCBI Taxonomy" id="166011"/>
    <lineage>
        <taxon>Eukaryota</taxon>
        <taxon>Metazoa</taxon>
        <taxon>Ecdysozoa</taxon>
        <taxon>Nematoda</taxon>
        <taxon>Chromadorea</taxon>
        <taxon>Rhabditida</taxon>
        <taxon>Tylenchina</taxon>
        <taxon>Tylenchomorpha</taxon>
        <taxon>Sphaerularioidea</taxon>
        <taxon>Anguinidae</taxon>
        <taxon>Anguininae</taxon>
        <taxon>Ditylenchus</taxon>
    </lineage>
</organism>
<evidence type="ECO:0000259" key="1">
    <source>
        <dbReference type="PROSITE" id="PS50304"/>
    </source>
</evidence>